<dbReference type="Gene3D" id="2.80.10.50">
    <property type="match status" value="1"/>
</dbReference>
<gene>
    <name evidence="2" type="ORF">LACBIDRAFT_309465</name>
</gene>
<evidence type="ECO:0000313" key="2">
    <source>
        <dbReference type="EMBL" id="EDR02524.1"/>
    </source>
</evidence>
<organism evidence="3">
    <name type="scientific">Laccaria bicolor (strain S238N-H82 / ATCC MYA-4686)</name>
    <name type="common">Bicoloured deceiver</name>
    <name type="synonym">Laccaria laccata var. bicolor</name>
    <dbReference type="NCBI Taxonomy" id="486041"/>
    <lineage>
        <taxon>Eukaryota</taxon>
        <taxon>Fungi</taxon>
        <taxon>Dikarya</taxon>
        <taxon>Basidiomycota</taxon>
        <taxon>Agaricomycotina</taxon>
        <taxon>Agaricomycetes</taxon>
        <taxon>Agaricomycetidae</taxon>
        <taxon>Agaricales</taxon>
        <taxon>Agaricineae</taxon>
        <taxon>Hydnangiaceae</taxon>
        <taxon>Laccaria</taxon>
    </lineage>
</organism>
<protein>
    <submittedName>
        <fullName evidence="2">Carbohydrate-binding module family 13 protein</fullName>
    </submittedName>
</protein>
<name>B0DSD3_LACBS</name>
<proteinExistence type="predicted"/>
<dbReference type="Pfam" id="PF14200">
    <property type="entry name" value="RicinB_lectin_2"/>
    <property type="match status" value="1"/>
</dbReference>
<reference evidence="2 3" key="1">
    <citation type="journal article" date="2008" name="Nature">
        <title>The genome of Laccaria bicolor provides insights into mycorrhizal symbiosis.</title>
        <authorList>
            <person name="Martin F."/>
            <person name="Aerts A."/>
            <person name="Ahren D."/>
            <person name="Brun A."/>
            <person name="Danchin E.G.J."/>
            <person name="Duchaussoy F."/>
            <person name="Gibon J."/>
            <person name="Kohler A."/>
            <person name="Lindquist E."/>
            <person name="Pereda V."/>
            <person name="Salamov A."/>
            <person name="Shapiro H.J."/>
            <person name="Wuyts J."/>
            <person name="Blaudez D."/>
            <person name="Buee M."/>
            <person name="Brokstein P."/>
            <person name="Canbaeck B."/>
            <person name="Cohen D."/>
            <person name="Courty P.E."/>
            <person name="Coutinho P.M."/>
            <person name="Delaruelle C."/>
            <person name="Detter J.C."/>
            <person name="Deveau A."/>
            <person name="DiFazio S."/>
            <person name="Duplessis S."/>
            <person name="Fraissinet-Tachet L."/>
            <person name="Lucic E."/>
            <person name="Frey-Klett P."/>
            <person name="Fourrey C."/>
            <person name="Feussner I."/>
            <person name="Gay G."/>
            <person name="Grimwood J."/>
            <person name="Hoegger P.J."/>
            <person name="Jain P."/>
            <person name="Kilaru S."/>
            <person name="Labbe J."/>
            <person name="Lin Y.C."/>
            <person name="Legue V."/>
            <person name="Le Tacon F."/>
            <person name="Marmeisse R."/>
            <person name="Melayah D."/>
            <person name="Montanini B."/>
            <person name="Muratet M."/>
            <person name="Nehls U."/>
            <person name="Niculita-Hirzel H."/>
            <person name="Oudot-Le Secq M.P."/>
            <person name="Peter M."/>
            <person name="Quesneville H."/>
            <person name="Rajashekar B."/>
            <person name="Reich M."/>
            <person name="Rouhier N."/>
            <person name="Schmutz J."/>
            <person name="Yin T."/>
            <person name="Chalot M."/>
            <person name="Henrissat B."/>
            <person name="Kuees U."/>
            <person name="Lucas S."/>
            <person name="Van de Peer Y."/>
            <person name="Podila G.K."/>
            <person name="Polle A."/>
            <person name="Pukkila P.J."/>
            <person name="Richardson P.M."/>
            <person name="Rouze P."/>
            <person name="Sanders I.R."/>
            <person name="Stajich J.E."/>
            <person name="Tunlid A."/>
            <person name="Tuskan G."/>
            <person name="Grigoriev I.V."/>
        </authorList>
    </citation>
    <scope>NUCLEOTIDE SEQUENCE [LARGE SCALE GENOMIC DNA]</scope>
    <source>
        <strain evidence="3">S238N-H82 / ATCC MYA-4686</strain>
    </source>
</reference>
<keyword evidence="3" id="KW-1185">Reference proteome</keyword>
<dbReference type="OrthoDB" id="2131701at2759"/>
<sequence length="145" mass="16244">MADVRDGNIYKIVNVKGHTVIDLNSHDNRSVAGYNWHGGDNQKWVASTQNGLWYFKSVATGRYLAIQGEASDNASVVGSTNPFGWNIWPDEDNVNVLRICVPNTRHNVDLSDHGNPNPGTPITIWGRWKGTNQTWTFEQGFSHYS</sequence>
<dbReference type="RefSeq" id="XP_001886887.1">
    <property type="nucleotide sequence ID" value="XM_001886852.1"/>
</dbReference>
<dbReference type="AlphaFoldDB" id="B0DSD3"/>
<dbReference type="KEGG" id="lbc:LACBIDRAFT_309465"/>
<dbReference type="HOGENOM" id="CLU_119132_0_0_1"/>
<dbReference type="InterPro" id="IPR035992">
    <property type="entry name" value="Ricin_B-like_lectins"/>
</dbReference>
<dbReference type="InParanoid" id="B0DSD3"/>
<dbReference type="Proteomes" id="UP000001194">
    <property type="component" value="Unassembled WGS sequence"/>
</dbReference>
<accession>B0DSD3</accession>
<feature type="domain" description="Ricin B lectin" evidence="1">
    <location>
        <begin position="40"/>
        <end position="125"/>
    </location>
</feature>
<dbReference type="InterPro" id="IPR000772">
    <property type="entry name" value="Ricin_B_lectin"/>
</dbReference>
<evidence type="ECO:0000259" key="1">
    <source>
        <dbReference type="Pfam" id="PF14200"/>
    </source>
</evidence>
<dbReference type="CDD" id="cd23422">
    <property type="entry name" value="beta-trefoil_Ricin_MPL_CNL"/>
    <property type="match status" value="1"/>
</dbReference>
<evidence type="ECO:0000313" key="3">
    <source>
        <dbReference type="Proteomes" id="UP000001194"/>
    </source>
</evidence>
<dbReference type="GeneID" id="6082526"/>
<dbReference type="EMBL" id="DS547130">
    <property type="protein sequence ID" value="EDR02524.1"/>
    <property type="molecule type" value="Genomic_DNA"/>
</dbReference>
<dbReference type="SUPFAM" id="SSF50370">
    <property type="entry name" value="Ricin B-like lectins"/>
    <property type="match status" value="1"/>
</dbReference>